<keyword evidence="1" id="KW-0175">Coiled coil</keyword>
<protein>
    <recommendedName>
        <fullName evidence="4">Transglutaminase-like domain-containing protein</fullName>
    </recommendedName>
</protein>
<keyword evidence="3" id="KW-1185">Reference proteome</keyword>
<name>A0ABP9DIE3_9BACT</name>
<gene>
    <name evidence="2" type="ORF">GCM10023331_26120</name>
</gene>
<evidence type="ECO:0000313" key="2">
    <source>
        <dbReference type="EMBL" id="GAA4839699.1"/>
    </source>
</evidence>
<comment type="caution">
    <text evidence="2">The sequence shown here is derived from an EMBL/GenBank/DDBJ whole genome shotgun (WGS) entry which is preliminary data.</text>
</comment>
<proteinExistence type="predicted"/>
<organism evidence="2 3">
    <name type="scientific">Algivirga pacifica</name>
    <dbReference type="NCBI Taxonomy" id="1162670"/>
    <lineage>
        <taxon>Bacteria</taxon>
        <taxon>Pseudomonadati</taxon>
        <taxon>Bacteroidota</taxon>
        <taxon>Cytophagia</taxon>
        <taxon>Cytophagales</taxon>
        <taxon>Flammeovirgaceae</taxon>
        <taxon>Algivirga</taxon>
    </lineage>
</organism>
<feature type="coiled-coil region" evidence="1">
    <location>
        <begin position="536"/>
        <end position="582"/>
    </location>
</feature>
<sequence length="610" mass="67479">MNGMKIKYLDGGLGVVANRKRKLRSGKEYEHLFPKPNKLDPYLKYNGDTYDTIAFMEDIVRKTLPDTKGIATVLQGDSLRKTSKNIFDFIYRHIQYKPDKATEEELRRPARSWADRKTGVDCDCYSIFISSILHNLGIPHAFRKTKYYGRSYFQHIYVIVPKQEGLSLNKRENYITIDPVLDHFDQEKPFSQKHDLLMRPSKATMNGFSSGLGGLEGMPIRYLDGLQEREPVYYSPDAVRYQQSYGLNGALFFDGVDYYEPLIGMNGQPQLGFLKKIGKSKFWQKAKSFAGKVVKVATPLVASVIPGSGPVLNVASNWLNKKPTATPQEVKPVGIQSGGEIPALNPASIQLNKKEGVNLVAATPQKPDFWQRVSSGIQKLVSPVPAVTPAGTPPTGVVQQAIPVDKNPGFASLLAKVEDYKKLSEKYRSVLDTIKEGKGEDGKLQMKELFDIVNNVSKGISHEEVMNLSKAVGVSAEDAQKFAALLAKKEVNALAAKTATKEDVANKLDKGDAEKLIKAEASKAYAASRLSAEKANAKMEKELIAAKASADLAKMEAKLEAKELVEKANHETQLRLAQLEQKQGGDPQNQQMLWMGGLALVGVILFMQKK</sequence>
<dbReference type="Proteomes" id="UP001500298">
    <property type="component" value="Unassembled WGS sequence"/>
</dbReference>
<reference evidence="3" key="1">
    <citation type="journal article" date="2019" name="Int. J. Syst. Evol. Microbiol.">
        <title>The Global Catalogue of Microorganisms (GCM) 10K type strain sequencing project: providing services to taxonomists for standard genome sequencing and annotation.</title>
        <authorList>
            <consortium name="The Broad Institute Genomics Platform"/>
            <consortium name="The Broad Institute Genome Sequencing Center for Infectious Disease"/>
            <person name="Wu L."/>
            <person name="Ma J."/>
        </authorList>
    </citation>
    <scope>NUCLEOTIDE SEQUENCE [LARGE SCALE GENOMIC DNA]</scope>
    <source>
        <strain evidence="3">JCM 18326</strain>
    </source>
</reference>
<accession>A0ABP9DIE3</accession>
<evidence type="ECO:0008006" key="4">
    <source>
        <dbReference type="Google" id="ProtNLM"/>
    </source>
</evidence>
<evidence type="ECO:0000256" key="1">
    <source>
        <dbReference type="SAM" id="Coils"/>
    </source>
</evidence>
<evidence type="ECO:0000313" key="3">
    <source>
        <dbReference type="Proteomes" id="UP001500298"/>
    </source>
</evidence>
<dbReference type="EMBL" id="BAABJX010000038">
    <property type="protein sequence ID" value="GAA4839699.1"/>
    <property type="molecule type" value="Genomic_DNA"/>
</dbReference>